<evidence type="ECO:0000313" key="2">
    <source>
        <dbReference type="Proteomes" id="UP000478052"/>
    </source>
</evidence>
<dbReference type="GO" id="GO:0004386">
    <property type="term" value="F:helicase activity"/>
    <property type="evidence" value="ECO:0007669"/>
    <property type="project" value="UniProtKB-KW"/>
</dbReference>
<evidence type="ECO:0000313" key="1">
    <source>
        <dbReference type="EMBL" id="KAF0750531.1"/>
    </source>
</evidence>
<keyword evidence="1" id="KW-0067">ATP-binding</keyword>
<organism evidence="1 2">
    <name type="scientific">Aphis craccivora</name>
    <name type="common">Cowpea aphid</name>
    <dbReference type="NCBI Taxonomy" id="307492"/>
    <lineage>
        <taxon>Eukaryota</taxon>
        <taxon>Metazoa</taxon>
        <taxon>Ecdysozoa</taxon>
        <taxon>Arthropoda</taxon>
        <taxon>Hexapoda</taxon>
        <taxon>Insecta</taxon>
        <taxon>Pterygota</taxon>
        <taxon>Neoptera</taxon>
        <taxon>Paraneoptera</taxon>
        <taxon>Hemiptera</taxon>
        <taxon>Sternorrhyncha</taxon>
        <taxon>Aphidomorpha</taxon>
        <taxon>Aphidoidea</taxon>
        <taxon>Aphididae</taxon>
        <taxon>Aphidini</taxon>
        <taxon>Aphis</taxon>
        <taxon>Aphis</taxon>
    </lineage>
</organism>
<keyword evidence="1" id="KW-0347">Helicase</keyword>
<proteinExistence type="predicted"/>
<accession>A0A6G0Y7N4</accession>
<dbReference type="EMBL" id="VUJU01005691">
    <property type="protein sequence ID" value="KAF0750531.1"/>
    <property type="molecule type" value="Genomic_DNA"/>
</dbReference>
<keyword evidence="1" id="KW-0378">Hydrolase</keyword>
<dbReference type="AlphaFoldDB" id="A0A6G0Y7N4"/>
<reference evidence="1 2" key="1">
    <citation type="submission" date="2019-08" db="EMBL/GenBank/DDBJ databases">
        <title>Whole genome of Aphis craccivora.</title>
        <authorList>
            <person name="Voronova N.V."/>
            <person name="Shulinski R.S."/>
            <person name="Bandarenka Y.V."/>
            <person name="Zhorov D.G."/>
            <person name="Warner D."/>
        </authorList>
    </citation>
    <scope>NUCLEOTIDE SEQUENCE [LARGE SCALE GENOMIC DNA]</scope>
    <source>
        <strain evidence="1">180601</strain>
        <tissue evidence="1">Whole Body</tissue>
    </source>
</reference>
<protein>
    <submittedName>
        <fullName evidence="1">F-box DNA helicase 1-like</fullName>
    </submittedName>
</protein>
<name>A0A6G0Y7N4_APHCR</name>
<keyword evidence="2" id="KW-1185">Reference proteome</keyword>
<sequence>MANASGDQEILQYIKIIKKFTPLPKKVDVLRKRTVETEEEATTRAKKTLIINKLLVNILAKADENEKTAQA</sequence>
<keyword evidence="1" id="KW-0547">Nucleotide-binding</keyword>
<gene>
    <name evidence="1" type="ORF">FWK35_00012101</name>
</gene>
<dbReference type="Proteomes" id="UP000478052">
    <property type="component" value="Unassembled WGS sequence"/>
</dbReference>
<comment type="caution">
    <text evidence="1">The sequence shown here is derived from an EMBL/GenBank/DDBJ whole genome shotgun (WGS) entry which is preliminary data.</text>
</comment>